<proteinExistence type="predicted"/>
<evidence type="ECO:0000313" key="3">
    <source>
        <dbReference type="Proteomes" id="UP000655225"/>
    </source>
</evidence>
<feature type="region of interest" description="Disordered" evidence="1">
    <location>
        <begin position="1"/>
        <end position="40"/>
    </location>
</feature>
<evidence type="ECO:0000256" key="1">
    <source>
        <dbReference type="SAM" id="MobiDB-lite"/>
    </source>
</evidence>
<feature type="compositionally biased region" description="Basic and acidic residues" evidence="1">
    <location>
        <begin position="7"/>
        <end position="22"/>
    </location>
</feature>
<sequence length="194" mass="21343">MGKGTKRKEESKSPEELPKESTKASSRGKRVKAPAASKPEKVPEFFPEQRNLVSFLSSSIFRLSLFFRYFYSRSRFTQLGSMSFSRLSSAMSGVTMFYRKPVKPAEPAEMNVVRVGCGGGHYDLNIFGAPVKILPSSPSITAEVSGMLISSETVSLNSSRNIALMKGISTPANVQLSEHKNRAIVLAIDLDRNM</sequence>
<accession>A0A834ZCT7</accession>
<reference evidence="2 3" key="1">
    <citation type="submission" date="2020-04" db="EMBL/GenBank/DDBJ databases">
        <title>Plant Genome Project.</title>
        <authorList>
            <person name="Zhang R.-G."/>
        </authorList>
    </citation>
    <scope>NUCLEOTIDE SEQUENCE [LARGE SCALE GENOMIC DNA]</scope>
    <source>
        <strain evidence="2">YNK0</strain>
        <tissue evidence="2">Leaf</tissue>
    </source>
</reference>
<dbReference type="Proteomes" id="UP000655225">
    <property type="component" value="Unassembled WGS sequence"/>
</dbReference>
<dbReference type="EMBL" id="JABCRI010000006">
    <property type="protein sequence ID" value="KAF8404517.1"/>
    <property type="molecule type" value="Genomic_DNA"/>
</dbReference>
<gene>
    <name evidence="2" type="ORF">HHK36_009402</name>
</gene>
<dbReference type="AlphaFoldDB" id="A0A834ZCT7"/>
<organism evidence="2 3">
    <name type="scientific">Tetracentron sinense</name>
    <name type="common">Spur-leaf</name>
    <dbReference type="NCBI Taxonomy" id="13715"/>
    <lineage>
        <taxon>Eukaryota</taxon>
        <taxon>Viridiplantae</taxon>
        <taxon>Streptophyta</taxon>
        <taxon>Embryophyta</taxon>
        <taxon>Tracheophyta</taxon>
        <taxon>Spermatophyta</taxon>
        <taxon>Magnoliopsida</taxon>
        <taxon>Trochodendrales</taxon>
        <taxon>Trochodendraceae</taxon>
        <taxon>Tetracentron</taxon>
    </lineage>
</organism>
<name>A0A834ZCT7_TETSI</name>
<comment type="caution">
    <text evidence="2">The sequence shown here is derived from an EMBL/GenBank/DDBJ whole genome shotgun (WGS) entry which is preliminary data.</text>
</comment>
<keyword evidence="3" id="KW-1185">Reference proteome</keyword>
<evidence type="ECO:0000313" key="2">
    <source>
        <dbReference type="EMBL" id="KAF8404517.1"/>
    </source>
</evidence>
<protein>
    <submittedName>
        <fullName evidence="2">Uncharacterized protein</fullName>
    </submittedName>
</protein>